<keyword evidence="7" id="KW-0735">Signal-anchor</keyword>
<evidence type="ECO:0000256" key="6">
    <source>
        <dbReference type="ARBA" id="ARBA00022692"/>
    </source>
</evidence>
<feature type="domain" description="Fucosyltransferase N-terminal" evidence="13">
    <location>
        <begin position="81"/>
        <end position="185"/>
    </location>
</feature>
<evidence type="ECO:0000256" key="9">
    <source>
        <dbReference type="ARBA" id="ARBA00023136"/>
    </source>
</evidence>
<keyword evidence="10" id="KW-0325">Glycoprotein</keyword>
<dbReference type="PANTHER" id="PTHR11929:SF145">
    <property type="entry name" value="ALPHA-(1,3)-FUCOSYLTRANSFERASE FUT-1"/>
    <property type="match status" value="1"/>
</dbReference>
<dbReference type="EMBL" id="LR785308">
    <property type="protein sequence ID" value="CAB3247572.1"/>
    <property type="molecule type" value="mRNA"/>
</dbReference>
<evidence type="ECO:0000256" key="10">
    <source>
        <dbReference type="ARBA" id="ARBA00023180"/>
    </source>
</evidence>
<keyword evidence="11" id="KW-0333">Golgi apparatus</keyword>
<dbReference type="Gene3D" id="3.40.50.11660">
    <property type="entry name" value="Glycosyl transferase family 10, C-terminal domain"/>
    <property type="match status" value="1"/>
</dbReference>
<dbReference type="InterPro" id="IPR031481">
    <property type="entry name" value="Glyco_tran_10_N"/>
</dbReference>
<dbReference type="FunFam" id="3.40.50.11660:FF:000004">
    <property type="entry name" value="Glycoprotein 3-alpha-L-fucosyltransferase A"/>
    <property type="match status" value="1"/>
</dbReference>
<keyword evidence="4 11" id="KW-0328">Glycosyltransferase</keyword>
<dbReference type="InterPro" id="IPR001503">
    <property type="entry name" value="Glyco_trans_10"/>
</dbReference>
<keyword evidence="6 11" id="KW-0812">Transmembrane</keyword>
<evidence type="ECO:0000256" key="4">
    <source>
        <dbReference type="ARBA" id="ARBA00022676"/>
    </source>
</evidence>
<gene>
    <name evidence="14" type="primary">Fut7-002</name>
</gene>
<evidence type="ECO:0000256" key="3">
    <source>
        <dbReference type="ARBA" id="ARBA00008919"/>
    </source>
</evidence>
<keyword evidence="9 11" id="KW-0472">Membrane</keyword>
<name>A0A6F9DDS0_9ASCI</name>
<sequence>MAKMSTGMNKSVRQKTFVSLCAALFMYLWMFLKYDKYIYETLQVTDDWMSTSRGFKQDRKARELFTLDKKLLQVAGEAVAKLILIWTPYMEEPYTDPVICPGCVITYDRSAIDQADAVVFHFGKIRDSPSGLPWKLRKTEQRWVWLSMEPPWHVRHLFQKTLTPLNGVFNWTMSYRHDSDVYTPFVMDFSEIKKPKVALLAEKNASSLGAWMVSNCHPTERRQLIGALREHVTIDEYGVCSGRELCHEAICQRQVLSRYKFYFALENSRCQDYITEKFWVNALGSRAVPVVMGTTRANYEAVAPPHSFIHVDDFATVEDLAAFLKHLDQNDEEYLKYFDWWETWKQGKFPKPREDGDSALPWMCPLCEKLHKTDSTPKSEKNLDTWWFGNGYNESNDALPICDSHSGPSAFETRWMITLAYSAFYFIAVAVVFSLIRRSRLNATFSCR</sequence>
<keyword evidence="5 11" id="KW-0808">Transferase</keyword>
<comment type="subcellular location">
    <subcellularLocation>
        <location evidence="11">Golgi apparatus</location>
        <location evidence="11">Golgi stack membrane</location>
        <topology evidence="11">Single-pass type II membrane protein</topology>
    </subcellularLocation>
    <subcellularLocation>
        <location evidence="1">Membrane</location>
        <topology evidence="1">Single-pass membrane protein</topology>
    </subcellularLocation>
</comment>
<evidence type="ECO:0000256" key="5">
    <source>
        <dbReference type="ARBA" id="ARBA00022679"/>
    </source>
</evidence>
<dbReference type="AlphaFoldDB" id="A0A6F9DDS0"/>
<dbReference type="UniPathway" id="UPA00378"/>
<evidence type="ECO:0000259" key="12">
    <source>
        <dbReference type="Pfam" id="PF00852"/>
    </source>
</evidence>
<dbReference type="InterPro" id="IPR038577">
    <property type="entry name" value="GT10-like_C_sf"/>
</dbReference>
<feature type="domain" description="Fucosyltransferase C-terminal" evidence="12">
    <location>
        <begin position="206"/>
        <end position="386"/>
    </location>
</feature>
<comment type="pathway">
    <text evidence="2">Protein modification; protein glycosylation.</text>
</comment>
<feature type="transmembrane region" description="Helical" evidence="11">
    <location>
        <begin position="12"/>
        <end position="32"/>
    </location>
</feature>
<evidence type="ECO:0000256" key="8">
    <source>
        <dbReference type="ARBA" id="ARBA00022989"/>
    </source>
</evidence>
<proteinExistence type="evidence at transcript level"/>
<protein>
    <recommendedName>
        <fullName evidence="11">Fucosyltransferase</fullName>
        <ecNumber evidence="11">2.4.1.-</ecNumber>
    </recommendedName>
</protein>
<evidence type="ECO:0000259" key="13">
    <source>
        <dbReference type="Pfam" id="PF17039"/>
    </source>
</evidence>
<dbReference type="InterPro" id="IPR055270">
    <property type="entry name" value="Glyco_tran_10_C"/>
</dbReference>
<comment type="similarity">
    <text evidence="3 11">Belongs to the glycosyltransferase 10 family.</text>
</comment>
<evidence type="ECO:0000256" key="7">
    <source>
        <dbReference type="ARBA" id="ARBA00022968"/>
    </source>
</evidence>
<reference evidence="14" key="1">
    <citation type="submission" date="2020-04" db="EMBL/GenBank/DDBJ databases">
        <authorList>
            <person name="Neveu A P."/>
        </authorList>
    </citation>
    <scope>NUCLEOTIDE SEQUENCE</scope>
    <source>
        <tissue evidence="14">Whole embryo</tissue>
    </source>
</reference>
<evidence type="ECO:0000256" key="11">
    <source>
        <dbReference type="RuleBase" id="RU003832"/>
    </source>
</evidence>
<dbReference type="SUPFAM" id="SSF53756">
    <property type="entry name" value="UDP-Glycosyltransferase/glycogen phosphorylase"/>
    <property type="match status" value="1"/>
</dbReference>
<dbReference type="GO" id="GO:0046920">
    <property type="term" value="F:alpha-(1-&gt;3)-fucosyltransferase activity"/>
    <property type="evidence" value="ECO:0007669"/>
    <property type="project" value="TreeGrafter"/>
</dbReference>
<dbReference type="Pfam" id="PF17039">
    <property type="entry name" value="Glyco_tran_10_N"/>
    <property type="match status" value="1"/>
</dbReference>
<evidence type="ECO:0000256" key="2">
    <source>
        <dbReference type="ARBA" id="ARBA00004922"/>
    </source>
</evidence>
<dbReference type="Pfam" id="PF00852">
    <property type="entry name" value="Glyco_transf_10"/>
    <property type="match status" value="1"/>
</dbReference>
<accession>A0A6F9DDS0</accession>
<comment type="caution">
    <text evidence="11">Lacks conserved residue(s) required for the propagation of feature annotation.</text>
</comment>
<dbReference type="EC" id="2.4.1.-" evidence="11"/>
<feature type="transmembrane region" description="Helical" evidence="11">
    <location>
        <begin position="415"/>
        <end position="436"/>
    </location>
</feature>
<organism evidence="14">
    <name type="scientific">Phallusia mammillata</name>
    <dbReference type="NCBI Taxonomy" id="59560"/>
    <lineage>
        <taxon>Eukaryota</taxon>
        <taxon>Metazoa</taxon>
        <taxon>Chordata</taxon>
        <taxon>Tunicata</taxon>
        <taxon>Ascidiacea</taxon>
        <taxon>Phlebobranchia</taxon>
        <taxon>Ascidiidae</taxon>
        <taxon>Phallusia</taxon>
    </lineage>
</organism>
<keyword evidence="8 11" id="KW-1133">Transmembrane helix</keyword>
<evidence type="ECO:0000313" key="14">
    <source>
        <dbReference type="EMBL" id="CAB3247572.1"/>
    </source>
</evidence>
<evidence type="ECO:0000256" key="1">
    <source>
        <dbReference type="ARBA" id="ARBA00004167"/>
    </source>
</evidence>
<dbReference type="PANTHER" id="PTHR11929">
    <property type="entry name" value="ALPHA- 1,3 -FUCOSYLTRANSFERASE"/>
    <property type="match status" value="1"/>
</dbReference>
<dbReference type="GO" id="GO:0032580">
    <property type="term" value="C:Golgi cisterna membrane"/>
    <property type="evidence" value="ECO:0007669"/>
    <property type="project" value="UniProtKB-SubCell"/>
</dbReference>